<gene>
    <name evidence="1" type="ORF">Pla133_12490</name>
</gene>
<dbReference type="RefSeq" id="WP_145063510.1">
    <property type="nucleotide sequence ID" value="NZ_CP036287.1"/>
</dbReference>
<reference evidence="1 2" key="1">
    <citation type="submission" date="2019-02" db="EMBL/GenBank/DDBJ databases">
        <title>Deep-cultivation of Planctomycetes and their phenomic and genomic characterization uncovers novel biology.</title>
        <authorList>
            <person name="Wiegand S."/>
            <person name="Jogler M."/>
            <person name="Boedeker C."/>
            <person name="Pinto D."/>
            <person name="Vollmers J."/>
            <person name="Rivas-Marin E."/>
            <person name="Kohn T."/>
            <person name="Peeters S.H."/>
            <person name="Heuer A."/>
            <person name="Rast P."/>
            <person name="Oberbeckmann S."/>
            <person name="Bunk B."/>
            <person name="Jeske O."/>
            <person name="Meyerdierks A."/>
            <person name="Storesund J.E."/>
            <person name="Kallscheuer N."/>
            <person name="Luecker S."/>
            <person name="Lage O.M."/>
            <person name="Pohl T."/>
            <person name="Merkel B.J."/>
            <person name="Hornburger P."/>
            <person name="Mueller R.-W."/>
            <person name="Bruemmer F."/>
            <person name="Labrenz M."/>
            <person name="Spormann A.M."/>
            <person name="Op den Camp H."/>
            <person name="Overmann J."/>
            <person name="Amann R."/>
            <person name="Jetten M.S.M."/>
            <person name="Mascher T."/>
            <person name="Medema M.H."/>
            <person name="Devos D.P."/>
            <person name="Kaster A.-K."/>
            <person name="Ovreas L."/>
            <person name="Rohde M."/>
            <person name="Galperin M.Y."/>
            <person name="Jogler C."/>
        </authorList>
    </citation>
    <scope>NUCLEOTIDE SEQUENCE [LARGE SCALE GENOMIC DNA]</scope>
    <source>
        <strain evidence="1 2">Pla133</strain>
    </source>
</reference>
<sequence length="823" mass="87799">MNPAADLDRPLLRSRCITALGLSLALGVMGACSGSQPAAPAPSLNEGSYTPDAFTYTDPHPPTFHPLGTASTVLVELAETMVVVPYDEQLSGYGTGGAKTQVWIDEGKDESFAQAPGSQGLFGPGLALRGAASGNLDDDGAKEWVAVAITNSGTKAALYSADRQQDGSVQTTQILSFDPGSYSLRDARVQLADIDGDLRDEIIVVARSNYFSNQASKAVVLVFDDPEHGASELMRMDRDGSHIDLWAWPADVDGDGRPEVVVSLAGDTTHAGHHAVRLYDLPEGATTMVQVHDWIYLSKDYLTLGVKSAVGDFDGDGKDEIATGKTSILGGQLGILLHEWQADGTIASRNFATIGDVDEPGDHYWAMTAFDRKVGHDELAVIAPHGFGSSAQPWTVSILNYEPVTDAWSQFQLPLYGEAYDGENPTLCAGDFNGDGTEGLMCGLLRGYSSEAVLERWVLGTSPVIGWSPLPDRTFPGAIIKSRTPVMVAGDWDADGVVVESTGHKFLTLDRPIPIAVLSAPPTRAGISQNYADTSTRYETGVSTTQTWGVTTGTTVAAAVGFDVDVFGLIKAGGKATIAKTLTTTQLDTTQVSYVSGYSGSANADTIIFQGTLNRAYEYRIVSAPDPDAVGQLMTVNVPVDSLTYNWTLDYFNSYMPPQDRIGDDVLSHVPGQIQSYPTFGELDDAVTGSLHWQYPAEQDVGQGAGSNDLEIAFLDEDTTETQRTVSVEVEGGVGIGVEVSGAESSESGSSYAITYSETSRFTTTVGSIAAPSEYEAWRYKWGLVVETYGRTADADNVPTGYVPGRRPFQLVRYWVDAVGSAY</sequence>
<name>A0A518BGY7_9BACT</name>
<protein>
    <submittedName>
        <fullName evidence="1">FG-GAP repeat protein</fullName>
    </submittedName>
</protein>
<dbReference type="KEGG" id="pbap:Pla133_12490"/>
<dbReference type="AlphaFoldDB" id="A0A518BGY7"/>
<proteinExistence type="predicted"/>
<keyword evidence="2" id="KW-1185">Reference proteome</keyword>
<dbReference type="EMBL" id="CP036287">
    <property type="protein sequence ID" value="QDU66183.1"/>
    <property type="molecule type" value="Genomic_DNA"/>
</dbReference>
<dbReference type="InterPro" id="IPR028994">
    <property type="entry name" value="Integrin_alpha_N"/>
</dbReference>
<dbReference type="SUPFAM" id="SSF69318">
    <property type="entry name" value="Integrin alpha N-terminal domain"/>
    <property type="match status" value="2"/>
</dbReference>
<evidence type="ECO:0000313" key="2">
    <source>
        <dbReference type="Proteomes" id="UP000316921"/>
    </source>
</evidence>
<dbReference type="Gene3D" id="2.130.10.130">
    <property type="entry name" value="Integrin alpha, N-terminal"/>
    <property type="match status" value="1"/>
</dbReference>
<organism evidence="1 2">
    <name type="scientific">Engelhardtia mirabilis</name>
    <dbReference type="NCBI Taxonomy" id="2528011"/>
    <lineage>
        <taxon>Bacteria</taxon>
        <taxon>Pseudomonadati</taxon>
        <taxon>Planctomycetota</taxon>
        <taxon>Planctomycetia</taxon>
        <taxon>Planctomycetia incertae sedis</taxon>
        <taxon>Engelhardtia</taxon>
    </lineage>
</organism>
<dbReference type="Proteomes" id="UP000316921">
    <property type="component" value="Chromosome"/>
</dbReference>
<accession>A0A518BGY7</accession>
<evidence type="ECO:0000313" key="1">
    <source>
        <dbReference type="EMBL" id="QDU66183.1"/>
    </source>
</evidence>